<reference evidence="1 2" key="1">
    <citation type="submission" date="2021-06" db="EMBL/GenBank/DDBJ databases">
        <authorList>
            <person name="Palmer J.M."/>
        </authorList>
    </citation>
    <scope>NUCLEOTIDE SEQUENCE [LARGE SCALE GENOMIC DNA]</scope>
    <source>
        <strain evidence="1 2">XC_2019</strain>
        <tissue evidence="1">Muscle</tissue>
    </source>
</reference>
<gene>
    <name evidence="1" type="ORF">XENOCAPTIV_024651</name>
</gene>
<name>A0ABV0QMZ4_9TELE</name>
<dbReference type="Proteomes" id="UP001434883">
    <property type="component" value="Unassembled WGS sequence"/>
</dbReference>
<accession>A0ABV0QMZ4</accession>
<keyword evidence="2" id="KW-1185">Reference proteome</keyword>
<comment type="caution">
    <text evidence="1">The sequence shown here is derived from an EMBL/GenBank/DDBJ whole genome shotgun (WGS) entry which is preliminary data.</text>
</comment>
<protein>
    <submittedName>
        <fullName evidence="1">Uncharacterized protein</fullName>
    </submittedName>
</protein>
<sequence length="137" mass="14389">KGPGDTVFLLVSYTFCWRSSRRDTLKPTFTVASLPGTTSSSQSTVPTTSTTMQVSTGASFPITNYLAPVSTSSNISANGTVLKTAGGSTGVMQLPGGFTFMPGMFEASCPQCHVKTLSFFLILSLHVLLMPSCIGAY</sequence>
<dbReference type="EMBL" id="JAHRIN010017384">
    <property type="protein sequence ID" value="MEQ2197170.1"/>
    <property type="molecule type" value="Genomic_DNA"/>
</dbReference>
<organism evidence="1 2">
    <name type="scientific">Xenoophorus captivus</name>
    <dbReference type="NCBI Taxonomy" id="1517983"/>
    <lineage>
        <taxon>Eukaryota</taxon>
        <taxon>Metazoa</taxon>
        <taxon>Chordata</taxon>
        <taxon>Craniata</taxon>
        <taxon>Vertebrata</taxon>
        <taxon>Euteleostomi</taxon>
        <taxon>Actinopterygii</taxon>
        <taxon>Neopterygii</taxon>
        <taxon>Teleostei</taxon>
        <taxon>Neoteleostei</taxon>
        <taxon>Acanthomorphata</taxon>
        <taxon>Ovalentaria</taxon>
        <taxon>Atherinomorphae</taxon>
        <taxon>Cyprinodontiformes</taxon>
        <taxon>Goodeidae</taxon>
        <taxon>Xenoophorus</taxon>
    </lineage>
</organism>
<evidence type="ECO:0000313" key="1">
    <source>
        <dbReference type="EMBL" id="MEQ2197170.1"/>
    </source>
</evidence>
<evidence type="ECO:0000313" key="2">
    <source>
        <dbReference type="Proteomes" id="UP001434883"/>
    </source>
</evidence>
<feature type="non-terminal residue" evidence="1">
    <location>
        <position position="1"/>
    </location>
</feature>
<proteinExistence type="predicted"/>